<dbReference type="Proteomes" id="UP001620514">
    <property type="component" value="Unassembled WGS sequence"/>
</dbReference>
<evidence type="ECO:0000313" key="1">
    <source>
        <dbReference type="EMBL" id="MFK4442221.1"/>
    </source>
</evidence>
<reference evidence="1 2" key="1">
    <citation type="submission" date="2024-10" db="EMBL/GenBank/DDBJ databases">
        <authorList>
            <person name="Deangelis K."/>
            <person name="Huntemann M."/>
            <person name="Clum A."/>
            <person name="Wang J."/>
            <person name="Palaniappan K."/>
            <person name="Ritter S."/>
            <person name="Chen I.-M."/>
            <person name="Stamatis D."/>
            <person name="Reddy T."/>
            <person name="O'Malley R."/>
            <person name="Daum C."/>
            <person name="Ng V."/>
            <person name="Ivanova N."/>
            <person name="Kyrpides N."/>
            <person name="Woyke T."/>
        </authorList>
    </citation>
    <scope>NUCLEOTIDE SEQUENCE [LARGE SCALE GENOMIC DNA]</scope>
    <source>
        <strain evidence="1 2">GAS97</strain>
    </source>
</reference>
<organism evidence="1 2">
    <name type="scientific">Caballeronia udeis</name>
    <dbReference type="NCBI Taxonomy" id="1232866"/>
    <lineage>
        <taxon>Bacteria</taxon>
        <taxon>Pseudomonadati</taxon>
        <taxon>Pseudomonadota</taxon>
        <taxon>Betaproteobacteria</taxon>
        <taxon>Burkholderiales</taxon>
        <taxon>Burkholderiaceae</taxon>
        <taxon>Caballeronia</taxon>
    </lineage>
</organism>
<protein>
    <submittedName>
        <fullName evidence="1">Uncharacterized protein</fullName>
    </submittedName>
</protein>
<accession>A0ABW8MEW9</accession>
<dbReference type="EMBL" id="JBIYDN010000005">
    <property type="protein sequence ID" value="MFK4442221.1"/>
    <property type="molecule type" value="Genomic_DNA"/>
</dbReference>
<name>A0ABW8MEW9_9BURK</name>
<evidence type="ECO:0000313" key="2">
    <source>
        <dbReference type="Proteomes" id="UP001620514"/>
    </source>
</evidence>
<keyword evidence="2" id="KW-1185">Reference proteome</keyword>
<sequence length="58" mass="6352">MRCACAKTDRVGACVPQEKFAAVQRCLPPYFDASKPVVPFRVTSPLDLNKRDAGAKMP</sequence>
<comment type="caution">
    <text evidence="1">The sequence shown here is derived from an EMBL/GenBank/DDBJ whole genome shotgun (WGS) entry which is preliminary data.</text>
</comment>
<gene>
    <name evidence="1" type="ORF">ABH943_002236</name>
</gene>
<reference evidence="1 2" key="2">
    <citation type="submission" date="2024-11" db="EMBL/GenBank/DDBJ databases">
        <title>Using genomics to understand microbial adaptation to soil warming.</title>
        <authorList>
            <person name="Deangelis K.M. PhD."/>
        </authorList>
    </citation>
    <scope>NUCLEOTIDE SEQUENCE [LARGE SCALE GENOMIC DNA]</scope>
    <source>
        <strain evidence="1 2">GAS97</strain>
    </source>
</reference>
<proteinExistence type="predicted"/>